<dbReference type="Proteomes" id="UP000280307">
    <property type="component" value="Unassembled WGS sequence"/>
</dbReference>
<organism evidence="3 4">
    <name type="scientific">Candidatus Viridilinea halotolerans</name>
    <dbReference type="NCBI Taxonomy" id="2491704"/>
    <lineage>
        <taxon>Bacteria</taxon>
        <taxon>Bacillati</taxon>
        <taxon>Chloroflexota</taxon>
        <taxon>Chloroflexia</taxon>
        <taxon>Chloroflexales</taxon>
        <taxon>Chloroflexineae</taxon>
        <taxon>Oscillochloridaceae</taxon>
        <taxon>Candidatus Viridilinea</taxon>
    </lineage>
</organism>
<dbReference type="Gene3D" id="3.60.21.10">
    <property type="match status" value="1"/>
</dbReference>
<dbReference type="InterPro" id="IPR024654">
    <property type="entry name" value="Calcineurin-like_PHP_lpxH"/>
</dbReference>
<gene>
    <name evidence="3" type="ORF">EI684_16775</name>
</gene>
<protein>
    <submittedName>
        <fullName evidence="3">Metallophosphoesterase</fullName>
    </submittedName>
</protein>
<dbReference type="PANTHER" id="PTHR42850:SF2">
    <property type="entry name" value="BLL5683 PROTEIN"/>
    <property type="match status" value="1"/>
</dbReference>
<evidence type="ECO:0000256" key="1">
    <source>
        <dbReference type="ARBA" id="ARBA00008950"/>
    </source>
</evidence>
<dbReference type="EMBL" id="RSAS01000678">
    <property type="protein sequence ID" value="RRR68990.1"/>
    <property type="molecule type" value="Genomic_DNA"/>
</dbReference>
<dbReference type="PANTHER" id="PTHR42850">
    <property type="entry name" value="METALLOPHOSPHOESTERASE"/>
    <property type="match status" value="1"/>
</dbReference>
<evidence type="ECO:0000259" key="2">
    <source>
        <dbReference type="Pfam" id="PF12850"/>
    </source>
</evidence>
<reference evidence="3 4" key="1">
    <citation type="submission" date="2018-12" db="EMBL/GenBank/DDBJ databases">
        <title>Genome Sequence of Candidatus Viridilinea halotolerans isolated from saline sulfide-rich spring.</title>
        <authorList>
            <person name="Grouzdev D.S."/>
            <person name="Burganskaya E.I."/>
            <person name="Krutkina M.S."/>
            <person name="Sukhacheva M.V."/>
            <person name="Gorlenko V.M."/>
        </authorList>
    </citation>
    <scope>NUCLEOTIDE SEQUENCE [LARGE SCALE GENOMIC DNA]</scope>
    <source>
        <strain evidence="3">Chok-6</strain>
    </source>
</reference>
<dbReference type="Pfam" id="PF12850">
    <property type="entry name" value="Metallophos_2"/>
    <property type="match status" value="1"/>
</dbReference>
<accession>A0A426TUS7</accession>
<comment type="similarity">
    <text evidence="1">Belongs to the metallophosphoesterase superfamily. YfcE family.</text>
</comment>
<evidence type="ECO:0000313" key="3">
    <source>
        <dbReference type="EMBL" id="RRR68990.1"/>
    </source>
</evidence>
<dbReference type="AlphaFoldDB" id="A0A426TUS7"/>
<dbReference type="GO" id="GO:0016791">
    <property type="term" value="F:phosphatase activity"/>
    <property type="evidence" value="ECO:0007669"/>
    <property type="project" value="TreeGrafter"/>
</dbReference>
<evidence type="ECO:0000313" key="4">
    <source>
        <dbReference type="Proteomes" id="UP000280307"/>
    </source>
</evidence>
<comment type="caution">
    <text evidence="3">The sequence shown here is derived from an EMBL/GenBank/DDBJ whole genome shotgun (WGS) entry which is preliminary data.</text>
</comment>
<dbReference type="GO" id="GO:0005737">
    <property type="term" value="C:cytoplasm"/>
    <property type="evidence" value="ECO:0007669"/>
    <property type="project" value="TreeGrafter"/>
</dbReference>
<feature type="domain" description="Calcineurin-like phosphoesterase" evidence="2">
    <location>
        <begin position="3"/>
        <end position="194"/>
    </location>
</feature>
<proteinExistence type="inferred from homology"/>
<sequence length="288" mass="32168">MEKIAVIADIHGNFEALHALLADLEQWSPDLVIVAGDTINRGPCSDACLQLVLQMVDERGWLVLRGNHEGYLLKYDRHYQRCDLPQRGPEYELNRIIAWTYTQVRDYIVQVAALPEHIHVDLGPGKLAVYHASIRHDRDGLFPKATNAMLRSQIEPDAAIFCTAHTHVPFVRRLDQTLIVNVGSVGLPFDGDPRLAYTRLTRGPKGWSATVVRVAYDIASAAQAVHTSGMFETVGPITELLLRELQTGYSLLFGFVTTYRDPIIAGEISFEAALEAWLAQAHTLKRFA</sequence>
<dbReference type="InterPro" id="IPR050126">
    <property type="entry name" value="Ap4A_hydrolase"/>
</dbReference>
<dbReference type="InterPro" id="IPR029052">
    <property type="entry name" value="Metallo-depent_PP-like"/>
</dbReference>
<name>A0A426TUS7_9CHLR</name>
<dbReference type="SUPFAM" id="SSF56300">
    <property type="entry name" value="Metallo-dependent phosphatases"/>
    <property type="match status" value="1"/>
</dbReference>